<keyword evidence="2" id="KW-0472">Membrane</keyword>
<evidence type="ECO:0000256" key="2">
    <source>
        <dbReference type="SAM" id="Phobius"/>
    </source>
</evidence>
<evidence type="ECO:0000313" key="3">
    <source>
        <dbReference type="EMBL" id="GFA30705.1"/>
    </source>
</evidence>
<feature type="transmembrane region" description="Helical" evidence="2">
    <location>
        <begin position="71"/>
        <end position="94"/>
    </location>
</feature>
<dbReference type="AlphaFoldDB" id="A0A699JG60"/>
<organism evidence="3">
    <name type="scientific">Tanacetum cinerariifolium</name>
    <name type="common">Dalmatian daisy</name>
    <name type="synonym">Chrysanthemum cinerariifolium</name>
    <dbReference type="NCBI Taxonomy" id="118510"/>
    <lineage>
        <taxon>Eukaryota</taxon>
        <taxon>Viridiplantae</taxon>
        <taxon>Streptophyta</taxon>
        <taxon>Embryophyta</taxon>
        <taxon>Tracheophyta</taxon>
        <taxon>Spermatophyta</taxon>
        <taxon>Magnoliopsida</taxon>
        <taxon>eudicotyledons</taxon>
        <taxon>Gunneridae</taxon>
        <taxon>Pentapetalae</taxon>
        <taxon>asterids</taxon>
        <taxon>campanulids</taxon>
        <taxon>Asterales</taxon>
        <taxon>Asteraceae</taxon>
        <taxon>Asteroideae</taxon>
        <taxon>Anthemideae</taxon>
        <taxon>Anthemidinae</taxon>
        <taxon>Tanacetum</taxon>
    </lineage>
</organism>
<gene>
    <name evidence="3" type="ORF">Tci_602677</name>
</gene>
<protein>
    <submittedName>
        <fullName evidence="3">Uncharacterized protein</fullName>
    </submittedName>
</protein>
<sequence>MITSQLLYLRGSSYETLFVLSSSNKGRLILDLMRQRTFLASGVASVNTSSSSSGTICKCCLMLLASLASSINFLLFATFCVRVSLIVAIALLSSSSICSLDFRRNSIFALNLAIMIGLEGRQADIYHIDMDHAAKVLISVAVVIPSAVLETISAAAAIPTVTTKVIRDPEEESSAKTATETISKDKGKGILVEEPKPIKKKQQVELDKAYARKLQEEFNQDID</sequence>
<comment type="caution">
    <text evidence="3">The sequence shown here is derived from an EMBL/GenBank/DDBJ whole genome shotgun (WGS) entry which is preliminary data.</text>
</comment>
<accession>A0A699JG60</accession>
<evidence type="ECO:0000256" key="1">
    <source>
        <dbReference type="SAM" id="MobiDB-lite"/>
    </source>
</evidence>
<name>A0A699JG60_TANCI</name>
<reference evidence="3" key="1">
    <citation type="journal article" date="2019" name="Sci. Rep.">
        <title>Draft genome of Tanacetum cinerariifolium, the natural source of mosquito coil.</title>
        <authorList>
            <person name="Yamashiro T."/>
            <person name="Shiraishi A."/>
            <person name="Satake H."/>
            <person name="Nakayama K."/>
        </authorList>
    </citation>
    <scope>NUCLEOTIDE SEQUENCE</scope>
</reference>
<proteinExistence type="predicted"/>
<dbReference type="EMBL" id="BKCJ010401858">
    <property type="protein sequence ID" value="GFA30705.1"/>
    <property type="molecule type" value="Genomic_DNA"/>
</dbReference>
<feature type="region of interest" description="Disordered" evidence="1">
    <location>
        <begin position="169"/>
        <end position="190"/>
    </location>
</feature>
<keyword evidence="2" id="KW-0812">Transmembrane</keyword>
<keyword evidence="2" id="KW-1133">Transmembrane helix</keyword>